<organism evidence="1 2">
    <name type="scientific">Desulfomonile tiedjei</name>
    <dbReference type="NCBI Taxonomy" id="2358"/>
    <lineage>
        <taxon>Bacteria</taxon>
        <taxon>Pseudomonadati</taxon>
        <taxon>Thermodesulfobacteriota</taxon>
        <taxon>Desulfomonilia</taxon>
        <taxon>Desulfomonilales</taxon>
        <taxon>Desulfomonilaceae</taxon>
        <taxon>Desulfomonile</taxon>
    </lineage>
</organism>
<dbReference type="Proteomes" id="UP000807825">
    <property type="component" value="Unassembled WGS sequence"/>
</dbReference>
<dbReference type="Gene3D" id="3.10.580.10">
    <property type="entry name" value="CBS-domain"/>
    <property type="match status" value="1"/>
</dbReference>
<accession>A0A9D6Z5U4</accession>
<reference evidence="1" key="1">
    <citation type="submission" date="2020-07" db="EMBL/GenBank/DDBJ databases">
        <title>Huge and variable diversity of episymbiotic CPR bacteria and DPANN archaea in groundwater ecosystems.</title>
        <authorList>
            <person name="He C.Y."/>
            <person name="Keren R."/>
            <person name="Whittaker M."/>
            <person name="Farag I.F."/>
            <person name="Doudna J."/>
            <person name="Cate J.H.D."/>
            <person name="Banfield J.F."/>
        </authorList>
    </citation>
    <scope>NUCLEOTIDE SEQUENCE</scope>
    <source>
        <strain evidence="1">NC_groundwater_1664_Pr3_B-0.1um_52_9</strain>
    </source>
</reference>
<gene>
    <name evidence="1" type="ORF">HY912_22935</name>
</gene>
<evidence type="ECO:0000313" key="2">
    <source>
        <dbReference type="Proteomes" id="UP000807825"/>
    </source>
</evidence>
<feature type="non-terminal residue" evidence="1">
    <location>
        <position position="1"/>
    </location>
</feature>
<dbReference type="EMBL" id="JACRDE010000598">
    <property type="protein sequence ID" value="MBI5252360.1"/>
    <property type="molecule type" value="Genomic_DNA"/>
</dbReference>
<name>A0A9D6Z5U4_9BACT</name>
<comment type="caution">
    <text evidence="1">The sequence shown here is derived from an EMBL/GenBank/DDBJ whole genome shotgun (WGS) entry which is preliminary data.</text>
</comment>
<proteinExistence type="predicted"/>
<protein>
    <submittedName>
        <fullName evidence="1">CBS domain-containing protein</fullName>
    </submittedName>
</protein>
<dbReference type="InterPro" id="IPR046342">
    <property type="entry name" value="CBS_dom_sf"/>
</dbReference>
<dbReference type="AlphaFoldDB" id="A0A9D6Z5U4"/>
<dbReference type="SUPFAM" id="SSF54631">
    <property type="entry name" value="CBS-domain pair"/>
    <property type="match status" value="1"/>
</dbReference>
<evidence type="ECO:0000313" key="1">
    <source>
        <dbReference type="EMBL" id="MBI5252360.1"/>
    </source>
</evidence>
<sequence>GKVIGKLAQLDVLRALEPRYSELIDLKKVSGFGLSAEFMKSMMDRYELWKAPLEDLCRKAAQVRLGTLVSAPLEAEIIDQNATLDKAVHQMIMGHHQSLLVTSGESIVGILRLTDVFKEVSDRIKACKI</sequence>